<protein>
    <recommendedName>
        <fullName evidence="4">Retrotransposon gag domain-containing protein</fullName>
    </recommendedName>
</protein>
<proteinExistence type="predicted"/>
<dbReference type="EMBL" id="JASCZI010091430">
    <property type="protein sequence ID" value="MED6150283.1"/>
    <property type="molecule type" value="Genomic_DNA"/>
</dbReference>
<evidence type="ECO:0008006" key="4">
    <source>
        <dbReference type="Google" id="ProtNLM"/>
    </source>
</evidence>
<gene>
    <name evidence="2" type="ORF">PIB30_070935</name>
</gene>
<evidence type="ECO:0000313" key="3">
    <source>
        <dbReference type="Proteomes" id="UP001341840"/>
    </source>
</evidence>
<accession>A0ABU6TQY1</accession>
<feature type="region of interest" description="Disordered" evidence="1">
    <location>
        <begin position="97"/>
        <end position="135"/>
    </location>
</feature>
<evidence type="ECO:0000256" key="1">
    <source>
        <dbReference type="SAM" id="MobiDB-lite"/>
    </source>
</evidence>
<feature type="compositionally biased region" description="Basic and acidic residues" evidence="1">
    <location>
        <begin position="110"/>
        <end position="135"/>
    </location>
</feature>
<name>A0ABU6TQY1_9FABA</name>
<sequence>MVLLNASDATKCKAFSVTLKKDALTWFNSLAPGSIKNFSDLSGGFQKKLHHSKKIEGLECQATLMALVKGLREDTPFLKSLTKRPPKTIEEIQERSHDYLQQEEGQSAVKTDRDKKEAGRKDLSRENRSKREQRFGRSYYNPLNVSLDTFLHEVSLGPSSKRRIKYSNLCTS</sequence>
<organism evidence="2 3">
    <name type="scientific">Stylosanthes scabra</name>
    <dbReference type="NCBI Taxonomy" id="79078"/>
    <lineage>
        <taxon>Eukaryota</taxon>
        <taxon>Viridiplantae</taxon>
        <taxon>Streptophyta</taxon>
        <taxon>Embryophyta</taxon>
        <taxon>Tracheophyta</taxon>
        <taxon>Spermatophyta</taxon>
        <taxon>Magnoliopsida</taxon>
        <taxon>eudicotyledons</taxon>
        <taxon>Gunneridae</taxon>
        <taxon>Pentapetalae</taxon>
        <taxon>rosids</taxon>
        <taxon>fabids</taxon>
        <taxon>Fabales</taxon>
        <taxon>Fabaceae</taxon>
        <taxon>Papilionoideae</taxon>
        <taxon>50 kb inversion clade</taxon>
        <taxon>dalbergioids sensu lato</taxon>
        <taxon>Dalbergieae</taxon>
        <taxon>Pterocarpus clade</taxon>
        <taxon>Stylosanthes</taxon>
    </lineage>
</organism>
<keyword evidence="3" id="KW-1185">Reference proteome</keyword>
<evidence type="ECO:0000313" key="2">
    <source>
        <dbReference type="EMBL" id="MED6150283.1"/>
    </source>
</evidence>
<reference evidence="2 3" key="1">
    <citation type="journal article" date="2023" name="Plants (Basel)">
        <title>Bridging the Gap: Combining Genomics and Transcriptomics Approaches to Understand Stylosanthes scabra, an Orphan Legume from the Brazilian Caatinga.</title>
        <authorList>
            <person name="Ferreira-Neto J.R.C."/>
            <person name="da Silva M.D."/>
            <person name="Binneck E."/>
            <person name="de Melo N.F."/>
            <person name="da Silva R.H."/>
            <person name="de Melo A.L.T.M."/>
            <person name="Pandolfi V."/>
            <person name="Bustamante F.O."/>
            <person name="Brasileiro-Vidal A.C."/>
            <person name="Benko-Iseppon A.M."/>
        </authorList>
    </citation>
    <scope>NUCLEOTIDE SEQUENCE [LARGE SCALE GENOMIC DNA]</scope>
    <source>
        <tissue evidence="2">Leaves</tissue>
    </source>
</reference>
<dbReference type="Proteomes" id="UP001341840">
    <property type="component" value="Unassembled WGS sequence"/>
</dbReference>
<comment type="caution">
    <text evidence="2">The sequence shown here is derived from an EMBL/GenBank/DDBJ whole genome shotgun (WGS) entry which is preliminary data.</text>
</comment>